<keyword evidence="1" id="KW-1133">Transmembrane helix</keyword>
<dbReference type="GO" id="GO:0032259">
    <property type="term" value="P:methylation"/>
    <property type="evidence" value="ECO:0007669"/>
    <property type="project" value="UniProtKB-KW"/>
</dbReference>
<keyword evidence="5" id="KW-1185">Reference proteome</keyword>
<evidence type="ECO:0000259" key="2">
    <source>
        <dbReference type="Pfam" id="PF08241"/>
    </source>
</evidence>
<evidence type="ECO:0000259" key="3">
    <source>
        <dbReference type="Pfam" id="PF25276"/>
    </source>
</evidence>
<name>A0ABQ5EC80_9ASTR</name>
<evidence type="ECO:0000256" key="1">
    <source>
        <dbReference type="SAM" id="Phobius"/>
    </source>
</evidence>
<feature type="transmembrane region" description="Helical" evidence="1">
    <location>
        <begin position="20"/>
        <end position="38"/>
    </location>
</feature>
<dbReference type="InterPro" id="IPR029063">
    <property type="entry name" value="SAM-dependent_MTases_sf"/>
</dbReference>
<gene>
    <name evidence="4" type="ORF">Tco_0974628</name>
</gene>
<evidence type="ECO:0000313" key="4">
    <source>
        <dbReference type="EMBL" id="GJT48471.1"/>
    </source>
</evidence>
<keyword evidence="4" id="KW-0489">Methyltransferase</keyword>
<feature type="domain" description="DUF7870" evidence="3">
    <location>
        <begin position="349"/>
        <end position="433"/>
    </location>
</feature>
<keyword evidence="1" id="KW-0812">Transmembrane</keyword>
<keyword evidence="1" id="KW-0472">Membrane</keyword>
<dbReference type="PANTHER" id="PTHR47291:SF1">
    <property type="entry name" value="PEPTIDE UPSTREAM PROTEIN"/>
    <property type="match status" value="1"/>
</dbReference>
<dbReference type="PANTHER" id="PTHR47291">
    <property type="entry name" value="PEPTIDE UPSTREAM PROTEIN"/>
    <property type="match status" value="1"/>
</dbReference>
<reference evidence="4" key="1">
    <citation type="journal article" date="2022" name="Int. J. Mol. Sci.">
        <title>Draft Genome of Tanacetum Coccineum: Genomic Comparison of Closely Related Tanacetum-Family Plants.</title>
        <authorList>
            <person name="Yamashiro T."/>
            <person name="Shiraishi A."/>
            <person name="Nakayama K."/>
            <person name="Satake H."/>
        </authorList>
    </citation>
    <scope>NUCLEOTIDE SEQUENCE</scope>
</reference>
<dbReference type="Pfam" id="PF08241">
    <property type="entry name" value="Methyltransf_11"/>
    <property type="match status" value="1"/>
</dbReference>
<comment type="caution">
    <text evidence="4">The sequence shown here is derived from an EMBL/GenBank/DDBJ whole genome shotgun (WGS) entry which is preliminary data.</text>
</comment>
<feature type="domain" description="Methyltransferase type 11" evidence="2">
    <location>
        <begin position="128"/>
        <end position="173"/>
    </location>
</feature>
<keyword evidence="4" id="KW-0808">Transferase</keyword>
<organism evidence="4 5">
    <name type="scientific">Tanacetum coccineum</name>
    <dbReference type="NCBI Taxonomy" id="301880"/>
    <lineage>
        <taxon>Eukaryota</taxon>
        <taxon>Viridiplantae</taxon>
        <taxon>Streptophyta</taxon>
        <taxon>Embryophyta</taxon>
        <taxon>Tracheophyta</taxon>
        <taxon>Spermatophyta</taxon>
        <taxon>Magnoliopsida</taxon>
        <taxon>eudicotyledons</taxon>
        <taxon>Gunneridae</taxon>
        <taxon>Pentapetalae</taxon>
        <taxon>asterids</taxon>
        <taxon>campanulids</taxon>
        <taxon>Asterales</taxon>
        <taxon>Asteraceae</taxon>
        <taxon>Asteroideae</taxon>
        <taxon>Anthemideae</taxon>
        <taxon>Anthemidinae</taxon>
        <taxon>Tanacetum</taxon>
    </lineage>
</organism>
<dbReference type="SUPFAM" id="SSF53335">
    <property type="entry name" value="S-adenosyl-L-methionine-dependent methyltransferases"/>
    <property type="match status" value="1"/>
</dbReference>
<proteinExistence type="predicted"/>
<dbReference type="InterPro" id="IPR057192">
    <property type="entry name" value="DUF7870"/>
</dbReference>
<dbReference type="Pfam" id="PF25276">
    <property type="entry name" value="DUF7870"/>
    <property type="match status" value="1"/>
</dbReference>
<reference evidence="4" key="2">
    <citation type="submission" date="2022-01" db="EMBL/GenBank/DDBJ databases">
        <authorList>
            <person name="Yamashiro T."/>
            <person name="Shiraishi A."/>
            <person name="Satake H."/>
            <person name="Nakayama K."/>
        </authorList>
    </citation>
    <scope>NUCLEOTIDE SEQUENCE</scope>
</reference>
<dbReference type="InterPro" id="IPR013216">
    <property type="entry name" value="Methyltransf_11"/>
</dbReference>
<dbReference type="GO" id="GO:0008168">
    <property type="term" value="F:methyltransferase activity"/>
    <property type="evidence" value="ECO:0007669"/>
    <property type="project" value="UniProtKB-KW"/>
</dbReference>
<dbReference type="EMBL" id="BQNB010016156">
    <property type="protein sequence ID" value="GJT48471.1"/>
    <property type="molecule type" value="Genomic_DNA"/>
</dbReference>
<sequence length="436" mass="48841">MDFKAIKWQILHGSLTWRVVMRGMFFVLAMVVVTWTRIASEMRTHDDELTLLNFDKCSLNVGNVMSCVDGKNLSVGVIKEVMNKEMLRFDSKALCVGDESDMVALTLRELGFKNAIVVHKNPILSLLRKELVGKLDFDANSFDFVFSTTLDGASESALVVFEIERVLRPGGVGVMLVGSGGFRARSLVRSATPVSLLLRNSEILHVCGISTFTLIVFKKQLESVAYFENYKLPSECPSISKTKPFMEYIEPLVDQRSGNDHELSYLPKFLNISSRNRLIYISMGAGGFDQLYPIHPDAFNVYVVDHNASALTSHVKKPGVTFVYHPGLVEDDNTESSLMSVDYLEAPLHEEQFEFIDWFKETAKDGDFVVLMMNAGATQLKVLTELFASGAICHVDELFLRCIDGVDCRTSYCRDCTSLYNGLRNAGVFVHQWLGD</sequence>
<protein>
    <submittedName>
        <fullName evidence="4">Methyltransferase type 11</fullName>
    </submittedName>
</protein>
<accession>A0ABQ5EC80</accession>
<dbReference type="Proteomes" id="UP001151760">
    <property type="component" value="Unassembled WGS sequence"/>
</dbReference>
<evidence type="ECO:0000313" key="5">
    <source>
        <dbReference type="Proteomes" id="UP001151760"/>
    </source>
</evidence>